<protein>
    <submittedName>
        <fullName evidence="2">Uncharacterized protein</fullName>
    </submittedName>
</protein>
<evidence type="ECO:0000313" key="3">
    <source>
        <dbReference type="Proteomes" id="UP001244207"/>
    </source>
</evidence>
<proteinExistence type="predicted"/>
<reference evidence="2" key="1">
    <citation type="submission" date="2021-12" db="EMBL/GenBank/DDBJ databases">
        <title>Comparative genomics, transcriptomics and evolutionary studies reveal genomic signatures of adaptation to plant cell wall in hemibiotrophic fungi.</title>
        <authorList>
            <consortium name="DOE Joint Genome Institute"/>
            <person name="Baroncelli R."/>
            <person name="Diaz J.F."/>
            <person name="Benocci T."/>
            <person name="Peng M."/>
            <person name="Battaglia E."/>
            <person name="Haridas S."/>
            <person name="Andreopoulos W."/>
            <person name="Labutti K."/>
            <person name="Pangilinan J."/>
            <person name="Floch G.L."/>
            <person name="Makela M.R."/>
            <person name="Henrissat B."/>
            <person name="Grigoriev I.V."/>
            <person name="Crouch J.A."/>
            <person name="De Vries R.P."/>
            <person name="Sukno S.A."/>
            <person name="Thon M.R."/>
        </authorList>
    </citation>
    <scope>NUCLEOTIDE SEQUENCE</scope>
    <source>
        <strain evidence="2">CBS 112980</strain>
    </source>
</reference>
<comment type="caution">
    <text evidence="2">The sequence shown here is derived from an EMBL/GenBank/DDBJ whole genome shotgun (WGS) entry which is preliminary data.</text>
</comment>
<dbReference type="EMBL" id="JAHMHS010000011">
    <property type="protein sequence ID" value="KAK1729532.1"/>
    <property type="molecule type" value="Genomic_DNA"/>
</dbReference>
<feature type="region of interest" description="Disordered" evidence="1">
    <location>
        <begin position="16"/>
        <end position="87"/>
    </location>
</feature>
<feature type="compositionally biased region" description="Basic and acidic residues" evidence="1">
    <location>
        <begin position="32"/>
        <end position="45"/>
    </location>
</feature>
<feature type="compositionally biased region" description="Basic and acidic residues" evidence="1">
    <location>
        <begin position="67"/>
        <end position="82"/>
    </location>
</feature>
<evidence type="ECO:0000256" key="1">
    <source>
        <dbReference type="SAM" id="MobiDB-lite"/>
    </source>
</evidence>
<gene>
    <name evidence="2" type="ORF">BDZ83DRAFT_605457</name>
</gene>
<keyword evidence="3" id="KW-1185">Reference proteome</keyword>
<feature type="compositionally biased region" description="Pro residues" evidence="1">
    <location>
        <begin position="141"/>
        <end position="153"/>
    </location>
</feature>
<name>A0AAD9CZU4_GLOAC</name>
<organism evidence="2 3">
    <name type="scientific">Glomerella acutata</name>
    <name type="common">Colletotrichum acutatum</name>
    <dbReference type="NCBI Taxonomy" id="27357"/>
    <lineage>
        <taxon>Eukaryota</taxon>
        <taxon>Fungi</taxon>
        <taxon>Dikarya</taxon>
        <taxon>Ascomycota</taxon>
        <taxon>Pezizomycotina</taxon>
        <taxon>Sordariomycetes</taxon>
        <taxon>Hypocreomycetidae</taxon>
        <taxon>Glomerellales</taxon>
        <taxon>Glomerellaceae</taxon>
        <taxon>Colletotrichum</taxon>
        <taxon>Colletotrichum acutatum species complex</taxon>
    </lineage>
</organism>
<accession>A0AAD9CZU4</accession>
<evidence type="ECO:0000313" key="2">
    <source>
        <dbReference type="EMBL" id="KAK1729532.1"/>
    </source>
</evidence>
<dbReference type="RefSeq" id="XP_060369587.1">
    <property type="nucleotide sequence ID" value="XM_060507337.1"/>
</dbReference>
<sequence>MLRAYGWFLESTPILPSLSNPLPHRLHPTSGPHRDASRIDNHGQEGDGVPLCNKIRNQTARQRRAGRRAEEKGSGRGGEKRTSWPARRLVRHARLPERKKQRCQSRSTLHHSSRITPTANLTLGRMLPFFAHRFPFASSISPPPPQTMPPTSHPPTTGRNQSQWVSIPLWSEPFLHATVLILLTDSYRPAPLSGRLVVDPRKSIANRHN</sequence>
<dbReference type="AlphaFoldDB" id="A0AAD9CZU4"/>
<dbReference type="Proteomes" id="UP001244207">
    <property type="component" value="Unassembled WGS sequence"/>
</dbReference>
<feature type="region of interest" description="Disordered" evidence="1">
    <location>
        <begin position="138"/>
        <end position="160"/>
    </location>
</feature>
<dbReference type="GeneID" id="85391236"/>